<evidence type="ECO:0000256" key="8">
    <source>
        <dbReference type="ARBA" id="ARBA00093226"/>
    </source>
</evidence>
<gene>
    <name evidence="19" type="ORF">AWZ03_013463</name>
</gene>
<evidence type="ECO:0000256" key="18">
    <source>
        <dbReference type="SAM" id="MobiDB-lite"/>
    </source>
</evidence>
<evidence type="ECO:0000256" key="10">
    <source>
        <dbReference type="ARBA" id="ARBA00093248"/>
    </source>
</evidence>
<dbReference type="KEGG" id="dnv:108657178"/>
<comment type="catalytic activity">
    <reaction evidence="5">
        <text>L-pipecolate + NAD(+) = Delta(1)-piperideine-2-carboxylate + NADH + H(+)</text>
        <dbReference type="Rhea" id="RHEA:30807"/>
        <dbReference type="ChEBI" id="CHEBI:15378"/>
        <dbReference type="ChEBI" id="CHEBI:57540"/>
        <dbReference type="ChEBI" id="CHEBI:57945"/>
        <dbReference type="ChEBI" id="CHEBI:61185"/>
        <dbReference type="ChEBI" id="CHEBI:77631"/>
        <dbReference type="EC" id="1.5.1.1"/>
    </reaction>
    <physiologicalReaction direction="right-to-left" evidence="5">
        <dbReference type="Rhea" id="RHEA:30809"/>
    </physiologicalReaction>
</comment>
<dbReference type="Gene3D" id="3.40.50.720">
    <property type="entry name" value="NAD(P)-binding Rossmann-like Domain"/>
    <property type="match status" value="1"/>
</dbReference>
<dbReference type="GO" id="GO:0005737">
    <property type="term" value="C:cytoplasm"/>
    <property type="evidence" value="ECO:0007669"/>
    <property type="project" value="TreeGrafter"/>
</dbReference>
<dbReference type="OMA" id="ICIATYS"/>
<dbReference type="EMBL" id="LSRL02000669">
    <property type="protein sequence ID" value="TDG40116.1"/>
    <property type="molecule type" value="Genomic_DNA"/>
</dbReference>
<dbReference type="STRING" id="7232.A0A484AUI0"/>
<dbReference type="InterPro" id="IPR036291">
    <property type="entry name" value="NAD(P)-bd_dom_sf"/>
</dbReference>
<sequence length="378" mass="40720">MNTLAPVFYNAESVRRVLNWPMVNEAVEAALKAVVKPKAPVRDEPISTSGSEPQSNENRGRSYVSQPARNVTVASNDPSKLLLTMPAFVGNYQLTGNGDAGDASNVARSTLACKVVTSFRSNRQVQPPLPSINANILLFNTHTGELEALMAGTDITTWRTVSASLVATKYLYFCRFGPRAEHQLGINVAVVGCGTQGQLHAAAMCANFRVDKLTLYNRTQIRAEQLANELRQRMTHDSDSCYGPKLTDIQVCSSAGDAVADADVICIATYAKEPLIRASDLRVKRSVHINAVGAGEVHFGEVSDDIYQESLVYVDCMENARHELVGLPAPIAGEVGDVILNGSYPDERALTIFQSMGMASEDACVAEAVRAALLSGDK</sequence>
<dbReference type="AlphaFoldDB" id="A0A484AUI0"/>
<evidence type="ECO:0000256" key="11">
    <source>
        <dbReference type="ARBA" id="ARBA00093250"/>
    </source>
</evidence>
<dbReference type="EC" id="1.5.1.25" evidence="2"/>
<evidence type="ECO:0000256" key="3">
    <source>
        <dbReference type="ARBA" id="ARBA00015173"/>
    </source>
</evidence>
<dbReference type="EC" id="1.5.1.1" evidence="16"/>
<dbReference type="Gene3D" id="3.30.1780.10">
    <property type="entry name" value="ornithine cyclodeaminase, domain 1"/>
    <property type="match status" value="1"/>
</dbReference>
<comment type="catalytic activity">
    <reaction evidence="8">
        <text>(3R)-1,4-thiomorpholine-3-carboxylate + NAD(+) = 3,4-dehydrothiomorpholine-3-carboxylate + NADH + 2 H(+)</text>
        <dbReference type="Rhea" id="RHEA:12504"/>
        <dbReference type="ChEBI" id="CHEBI:15378"/>
        <dbReference type="ChEBI" id="CHEBI:57540"/>
        <dbReference type="ChEBI" id="CHEBI:57945"/>
        <dbReference type="ChEBI" id="CHEBI:58517"/>
        <dbReference type="ChEBI" id="CHEBI:176873"/>
        <dbReference type="EC" id="1.5.1.25"/>
    </reaction>
    <physiologicalReaction direction="right-to-left" evidence="8">
        <dbReference type="Rhea" id="RHEA:12506"/>
    </physiologicalReaction>
</comment>
<comment type="similarity">
    <text evidence="1">Belongs to the ornithine cyclodeaminase/mu-crystallin family.</text>
</comment>
<comment type="catalytic activity">
    <reaction evidence="11">
        <text>(S)-cystathionine ketimine + NADH + 2 H(+) = (3R,5S)-2,3,5,6,7-pentahydro-1,4-thiazepine-3,5-dicarboxylate + NAD(+)</text>
        <dbReference type="Rhea" id="RHEA:68032"/>
        <dbReference type="ChEBI" id="CHEBI:15378"/>
        <dbReference type="ChEBI" id="CHEBI:57540"/>
        <dbReference type="ChEBI" id="CHEBI:57945"/>
        <dbReference type="ChEBI" id="CHEBI:176808"/>
        <dbReference type="ChEBI" id="CHEBI:176810"/>
    </reaction>
    <physiologicalReaction direction="left-to-right" evidence="11">
        <dbReference type="Rhea" id="RHEA:68033"/>
    </physiologicalReaction>
</comment>
<proteinExistence type="inferred from homology"/>
<evidence type="ECO:0000256" key="6">
    <source>
        <dbReference type="ARBA" id="ARBA00093197"/>
    </source>
</evidence>
<evidence type="ECO:0000256" key="13">
    <source>
        <dbReference type="ARBA" id="ARBA00093264"/>
    </source>
</evidence>
<comment type="catalytic activity">
    <reaction evidence="13">
        <text>L-proline + NAD(+) = 1-pyrroline-2-carboxylate + NADH + H(+)</text>
        <dbReference type="Rhea" id="RHEA:20321"/>
        <dbReference type="ChEBI" id="CHEBI:15378"/>
        <dbReference type="ChEBI" id="CHEBI:39785"/>
        <dbReference type="ChEBI" id="CHEBI:57540"/>
        <dbReference type="ChEBI" id="CHEBI:57945"/>
        <dbReference type="ChEBI" id="CHEBI:60039"/>
        <dbReference type="EC" id="1.5.1.1"/>
    </reaction>
    <physiologicalReaction direction="right-to-left" evidence="13">
        <dbReference type="Rhea" id="RHEA:20323"/>
    </physiologicalReaction>
</comment>
<comment type="catalytic activity">
    <reaction evidence="10">
        <text>(R)-lanthionine ketimine + NADPH + 2 H(+) = (3R,5R)-1,4-thiomorpholine-3,5-dicarboxylate + NADP(+)</text>
        <dbReference type="Rhea" id="RHEA:68040"/>
        <dbReference type="ChEBI" id="CHEBI:15378"/>
        <dbReference type="ChEBI" id="CHEBI:57783"/>
        <dbReference type="ChEBI" id="CHEBI:58349"/>
        <dbReference type="ChEBI" id="CHEBI:176891"/>
        <dbReference type="ChEBI" id="CHEBI:176892"/>
    </reaction>
    <physiologicalReaction direction="left-to-right" evidence="10">
        <dbReference type="Rhea" id="RHEA:68041"/>
    </physiologicalReaction>
</comment>
<evidence type="ECO:0000256" key="9">
    <source>
        <dbReference type="ARBA" id="ARBA00093227"/>
    </source>
</evidence>
<comment type="catalytic activity">
    <reaction evidence="12">
        <text>(3R)-1,4-thiomorpholine-3-carboxylate + NADP(+) = 3,4-dehydrothiomorpholine-3-carboxylate + NADPH + 2 H(+)</text>
        <dbReference type="Rhea" id="RHEA:12500"/>
        <dbReference type="ChEBI" id="CHEBI:15378"/>
        <dbReference type="ChEBI" id="CHEBI:57783"/>
        <dbReference type="ChEBI" id="CHEBI:58349"/>
        <dbReference type="ChEBI" id="CHEBI:58517"/>
        <dbReference type="ChEBI" id="CHEBI:176873"/>
        <dbReference type="EC" id="1.5.1.25"/>
    </reaction>
    <physiologicalReaction direction="right-to-left" evidence="12">
        <dbReference type="Rhea" id="RHEA:12502"/>
    </physiologicalReaction>
</comment>
<evidence type="ECO:0000256" key="15">
    <source>
        <dbReference type="ARBA" id="ARBA00093567"/>
    </source>
</evidence>
<evidence type="ECO:0000256" key="2">
    <source>
        <dbReference type="ARBA" id="ARBA00012883"/>
    </source>
</evidence>
<evidence type="ECO:0000256" key="17">
    <source>
        <dbReference type="ARBA" id="ARBA00093650"/>
    </source>
</evidence>
<evidence type="ECO:0000256" key="5">
    <source>
        <dbReference type="ARBA" id="ARBA00093190"/>
    </source>
</evidence>
<evidence type="ECO:0000313" key="19">
    <source>
        <dbReference type="EMBL" id="TDG40116.1"/>
    </source>
</evidence>
<dbReference type="SUPFAM" id="SSF51735">
    <property type="entry name" value="NAD(P)-binding Rossmann-fold domains"/>
    <property type="match status" value="1"/>
</dbReference>
<evidence type="ECO:0000256" key="14">
    <source>
        <dbReference type="ARBA" id="ARBA00093273"/>
    </source>
</evidence>
<evidence type="ECO:0000256" key="12">
    <source>
        <dbReference type="ARBA" id="ARBA00093263"/>
    </source>
</evidence>
<evidence type="ECO:0000256" key="4">
    <source>
        <dbReference type="ARBA" id="ARBA00033420"/>
    </source>
</evidence>
<comment type="catalytic activity">
    <reaction evidence="14">
        <text>L-pipecolate + NADP(+) = Delta(1)-piperideine-2-carboxylate + NADPH + H(+)</text>
        <dbReference type="Rhea" id="RHEA:12524"/>
        <dbReference type="ChEBI" id="CHEBI:15378"/>
        <dbReference type="ChEBI" id="CHEBI:57783"/>
        <dbReference type="ChEBI" id="CHEBI:58349"/>
        <dbReference type="ChEBI" id="CHEBI:61185"/>
        <dbReference type="ChEBI" id="CHEBI:77631"/>
        <dbReference type="EC" id="1.5.1.1"/>
    </reaction>
    <physiologicalReaction direction="right-to-left" evidence="14">
        <dbReference type="Rhea" id="RHEA:12526"/>
    </physiologicalReaction>
</comment>
<comment type="catalytic activity">
    <reaction evidence="7">
        <text>L-proline + NADP(+) = 1-pyrroline-2-carboxylate + NADPH + H(+)</text>
        <dbReference type="Rhea" id="RHEA:20317"/>
        <dbReference type="ChEBI" id="CHEBI:15378"/>
        <dbReference type="ChEBI" id="CHEBI:39785"/>
        <dbReference type="ChEBI" id="CHEBI:57783"/>
        <dbReference type="ChEBI" id="CHEBI:58349"/>
        <dbReference type="ChEBI" id="CHEBI:60039"/>
        <dbReference type="EC" id="1.5.1.1"/>
    </reaction>
    <physiologicalReaction direction="right-to-left" evidence="7">
        <dbReference type="Rhea" id="RHEA:20319"/>
    </physiologicalReaction>
</comment>
<evidence type="ECO:0000256" key="1">
    <source>
        <dbReference type="ARBA" id="ARBA00008903"/>
    </source>
</evidence>
<dbReference type="InterPro" id="IPR003462">
    <property type="entry name" value="ODC_Mu_crystall"/>
</dbReference>
<dbReference type="GO" id="GO:0042562">
    <property type="term" value="F:hormone binding"/>
    <property type="evidence" value="ECO:0007669"/>
    <property type="project" value="TreeGrafter"/>
</dbReference>
<evidence type="ECO:0000313" key="20">
    <source>
        <dbReference type="Proteomes" id="UP000295192"/>
    </source>
</evidence>
<feature type="region of interest" description="Disordered" evidence="18">
    <location>
        <begin position="38"/>
        <end position="70"/>
    </location>
</feature>
<comment type="subunit">
    <text evidence="15">Homodimer. Binds the thyroid hormone triiodothyronine (T3); T3 binding inhibits enzymatic activity.</text>
</comment>
<reference evidence="19 20" key="1">
    <citation type="journal article" date="2019" name="J. Hered.">
        <title>An Improved Genome Assembly for Drosophila navojoa, the Basal Species in the mojavensis Cluster.</title>
        <authorList>
            <person name="Vanderlinde T."/>
            <person name="Dupim E.G."/>
            <person name="Nazario-Yepiz N.O."/>
            <person name="Carvalho A.B."/>
        </authorList>
    </citation>
    <scope>NUCLEOTIDE SEQUENCE [LARGE SCALE GENOMIC DNA]</scope>
    <source>
        <strain evidence="19">Navoj_Jal97</strain>
        <tissue evidence="19">Whole organism</tissue>
    </source>
</reference>
<accession>A0A484AUI0</accession>
<evidence type="ECO:0000256" key="7">
    <source>
        <dbReference type="ARBA" id="ARBA00093203"/>
    </source>
</evidence>
<dbReference type="InterPro" id="IPR023401">
    <property type="entry name" value="ODC_N"/>
</dbReference>
<dbReference type="OrthoDB" id="41492at2759"/>
<dbReference type="GO" id="GO:0050241">
    <property type="term" value="F:pyrroline-2-carboxylate reductase activity"/>
    <property type="evidence" value="ECO:0007669"/>
    <property type="project" value="UniProtKB-EC"/>
</dbReference>
<dbReference type="PANTHER" id="PTHR13812">
    <property type="entry name" value="KETIMINE REDUCTASE MU-CRYSTALLIN"/>
    <property type="match status" value="1"/>
</dbReference>
<comment type="caution">
    <text evidence="19">The sequence shown here is derived from an EMBL/GenBank/DDBJ whole genome shotgun (WGS) entry which is preliminary data.</text>
</comment>
<organism evidence="19 20">
    <name type="scientific">Drosophila navojoa</name>
    <name type="common">Fruit fly</name>
    <dbReference type="NCBI Taxonomy" id="7232"/>
    <lineage>
        <taxon>Eukaryota</taxon>
        <taxon>Metazoa</taxon>
        <taxon>Ecdysozoa</taxon>
        <taxon>Arthropoda</taxon>
        <taxon>Hexapoda</taxon>
        <taxon>Insecta</taxon>
        <taxon>Pterygota</taxon>
        <taxon>Neoptera</taxon>
        <taxon>Endopterygota</taxon>
        <taxon>Diptera</taxon>
        <taxon>Brachycera</taxon>
        <taxon>Muscomorpha</taxon>
        <taxon>Ephydroidea</taxon>
        <taxon>Drosophilidae</taxon>
        <taxon>Drosophila</taxon>
    </lineage>
</organism>
<comment type="catalytic activity">
    <reaction evidence="9">
        <text>(S)-cystathionine ketimine + NADPH + 2 H(+) = (3R,5S)-2,3,5,6,7-pentahydro-1,4-thiazepine-3,5-dicarboxylate + NADP(+)</text>
        <dbReference type="Rhea" id="RHEA:68036"/>
        <dbReference type="ChEBI" id="CHEBI:15378"/>
        <dbReference type="ChEBI" id="CHEBI:57783"/>
        <dbReference type="ChEBI" id="CHEBI:58349"/>
        <dbReference type="ChEBI" id="CHEBI:176808"/>
        <dbReference type="ChEBI" id="CHEBI:176810"/>
    </reaction>
    <physiologicalReaction direction="left-to-right" evidence="9">
        <dbReference type="Rhea" id="RHEA:68037"/>
    </physiologicalReaction>
</comment>
<protein>
    <recommendedName>
        <fullName evidence="3">Ketimine reductase mu-crystallin</fullName>
        <ecNumber evidence="16">1.5.1.1</ecNumber>
        <ecNumber evidence="2">1.5.1.25</ecNumber>
    </recommendedName>
    <alternativeName>
        <fullName evidence="17">1-piperideine-2-carboxylate/1-pyrroline-2-carboxylate reductase</fullName>
    </alternativeName>
    <alternativeName>
        <fullName evidence="4">NADP-regulated thyroid-hormone-binding protein</fullName>
    </alternativeName>
</protein>
<evidence type="ECO:0000256" key="16">
    <source>
        <dbReference type="ARBA" id="ARBA00093598"/>
    </source>
</evidence>
<feature type="compositionally biased region" description="Polar residues" evidence="18">
    <location>
        <begin position="46"/>
        <end position="70"/>
    </location>
</feature>
<dbReference type="Pfam" id="PF02423">
    <property type="entry name" value="OCD_Mu_crystall"/>
    <property type="match status" value="1"/>
</dbReference>
<dbReference type="PIRSF" id="PIRSF001439">
    <property type="entry name" value="CryM"/>
    <property type="match status" value="1"/>
</dbReference>
<dbReference type="PANTHER" id="PTHR13812:SF19">
    <property type="entry name" value="KETIMINE REDUCTASE MU-CRYSTALLIN"/>
    <property type="match status" value="1"/>
</dbReference>
<dbReference type="GO" id="GO:0047127">
    <property type="term" value="F:thiomorpholine-carboxylate dehydrogenase activity"/>
    <property type="evidence" value="ECO:0007669"/>
    <property type="project" value="UniProtKB-EC"/>
</dbReference>
<dbReference type="Proteomes" id="UP000295192">
    <property type="component" value="Unassembled WGS sequence"/>
</dbReference>
<comment type="catalytic activity">
    <reaction evidence="6">
        <text>Delta(2)-thiazoline-2-carboxylate + NADPH + 2 H(+) = L-thiazolidine-2-carboxylate + NADP(+)</text>
        <dbReference type="Rhea" id="RHEA:68072"/>
        <dbReference type="ChEBI" id="CHEBI:15378"/>
        <dbReference type="ChEBI" id="CHEBI:57783"/>
        <dbReference type="ChEBI" id="CHEBI:58349"/>
        <dbReference type="ChEBI" id="CHEBI:176895"/>
        <dbReference type="ChEBI" id="CHEBI:176896"/>
    </reaction>
    <physiologicalReaction direction="left-to-right" evidence="6">
        <dbReference type="Rhea" id="RHEA:68073"/>
    </physiologicalReaction>
</comment>
<name>A0A484AUI0_DRONA</name>
<keyword evidence="20" id="KW-1185">Reference proteome</keyword>